<feature type="transmembrane region" description="Helical" evidence="2">
    <location>
        <begin position="969"/>
        <end position="988"/>
    </location>
</feature>
<dbReference type="GO" id="GO:0005886">
    <property type="term" value="C:plasma membrane"/>
    <property type="evidence" value="ECO:0007669"/>
    <property type="project" value="TreeGrafter"/>
</dbReference>
<keyword evidence="2" id="KW-1133">Transmembrane helix</keyword>
<dbReference type="PRINTS" id="PR00702">
    <property type="entry name" value="ACRIFLAVINRP"/>
</dbReference>
<feature type="transmembrane region" description="Helical" evidence="2">
    <location>
        <begin position="357"/>
        <end position="376"/>
    </location>
</feature>
<keyword evidence="1" id="KW-0175">Coiled coil</keyword>
<dbReference type="RefSeq" id="WP_089758073.1">
    <property type="nucleotide sequence ID" value="NZ_FNGO01000002.1"/>
</dbReference>
<reference evidence="3 4" key="1">
    <citation type="submission" date="2016-10" db="EMBL/GenBank/DDBJ databases">
        <authorList>
            <person name="de Groot N.N."/>
        </authorList>
    </citation>
    <scope>NUCLEOTIDE SEQUENCE [LARGE SCALE GENOMIC DNA]</scope>
    <source>
        <strain evidence="3 4">SLAS-1</strain>
    </source>
</reference>
<evidence type="ECO:0000256" key="1">
    <source>
        <dbReference type="SAM" id="Coils"/>
    </source>
</evidence>
<dbReference type="PANTHER" id="PTHR32063">
    <property type="match status" value="1"/>
</dbReference>
<dbReference type="SUPFAM" id="SSF82866">
    <property type="entry name" value="Multidrug efflux transporter AcrB transmembrane domain"/>
    <property type="match status" value="2"/>
</dbReference>
<organism evidence="3 4">
    <name type="scientific">Halarsenatibacter silvermanii</name>
    <dbReference type="NCBI Taxonomy" id="321763"/>
    <lineage>
        <taxon>Bacteria</taxon>
        <taxon>Bacillati</taxon>
        <taxon>Bacillota</taxon>
        <taxon>Clostridia</taxon>
        <taxon>Halanaerobiales</taxon>
        <taxon>Halarsenatibacteraceae</taxon>
        <taxon>Halarsenatibacter</taxon>
    </lineage>
</organism>
<keyword evidence="2" id="KW-0472">Membrane</keyword>
<feature type="transmembrane region" description="Helical" evidence="2">
    <location>
        <begin position="12"/>
        <end position="32"/>
    </location>
</feature>
<keyword evidence="2" id="KW-0812">Transmembrane</keyword>
<name>A0A1G9IC71_9FIRM</name>
<dbReference type="AlphaFoldDB" id="A0A1G9IC71"/>
<feature type="transmembrane region" description="Helical" evidence="2">
    <location>
        <begin position="534"/>
        <end position="554"/>
    </location>
</feature>
<dbReference type="Gene3D" id="3.30.2090.10">
    <property type="entry name" value="Multidrug efflux transporter AcrB TolC docking domain, DN and DC subdomains"/>
    <property type="match status" value="2"/>
</dbReference>
<protein>
    <submittedName>
        <fullName evidence="3">Heavy metal efflux pump, CzcA family</fullName>
    </submittedName>
</protein>
<accession>A0A1G9IC71</accession>
<feature type="transmembrane region" description="Helical" evidence="2">
    <location>
        <begin position="326"/>
        <end position="350"/>
    </location>
</feature>
<dbReference type="Gene3D" id="3.30.70.1430">
    <property type="entry name" value="Multidrug efflux transporter AcrB pore domain"/>
    <property type="match status" value="2"/>
</dbReference>
<dbReference type="PANTHER" id="PTHR32063:SF0">
    <property type="entry name" value="SWARMING MOTILITY PROTEIN SWRC"/>
    <property type="match status" value="1"/>
</dbReference>
<evidence type="ECO:0000256" key="2">
    <source>
        <dbReference type="SAM" id="Phobius"/>
    </source>
</evidence>
<dbReference type="STRING" id="321763.SAMN04488692_102170"/>
<feature type="transmembrane region" description="Helical" evidence="2">
    <location>
        <begin position="925"/>
        <end position="948"/>
    </location>
</feature>
<feature type="transmembrane region" description="Helical" evidence="2">
    <location>
        <begin position="388"/>
        <end position="408"/>
    </location>
</feature>
<sequence length="1034" mass="114719">MDLVNLAVRKKYTTVAALFAVILLGTAALLSLNIQLNPDLDPVIVNIQTSYRGVSPTDVSEQVNEPLEEELGTIEGVDSINAEAFEGTSRIMVEFDYDKDLDVAAVEVQNVIDRIRDDLPEDIDEPRVQKFNPADVPVLTLAVSGPFSSEYLRTLADNELSNRLQLVSGVASIDVFGGEVREIQIEVDRDRINALNIPVSQIVSRLDKENLNIPGGELTSGEEEYLIRSVGKYEDYADIEELVIDSGPAGNVYLREVAEVKDGHADIRSKFRVEGEETAGLSIQKQQDANTIEVVDDLKEEIAQLEKDFPELNLQITDDQSDFVRLAIYNMGETLVLGIFLTFIVMLLFLGSWRNTAAVIISVPTTFVMTLALMQASGLTLNTVTMTALILSIGMLVDNSIVVIENVNRHYQELQKSALNATIDGAREMILPVTAGTTTSMIVLMPVMFIGGFVQQMFRPLSMTLLFAWSGSLLSSFTIVPLLLSVVLNLKKFKKTALSKLNLMRYLLEGFRRLFARSRELYLLLLRKSLRNRAITLTVGGVLLIITLNVFPMLGSEMTPTMDTGQTYISLETEPGSSLTRTEKISKEVEEIIEEEPEIVNYTNQLGYEPGTGTQAVTGAEGVQQAFFSITLTDRIERERSIWDIQADLRRKIAEVPGIKSYVVEEEGATAIGTTQAPLVVRVSGKDPEFLEIIAEDLVRDIEEVPGATNINLRWNVDYPEYQIDVDRVKAAEVGLSTDEISQQITAAVSGIEADTDFKVEEQKDPEIMVRYREEQMASQENLENLIIIVPAGDNLPLRELAEIERVEGPNMVTSKDLRYHLDILGFNHGRSLSMVNQDISSLLDDYQLPAGYTAEITGEQEDMMEAQTRLLISLFFAVAFIYLIMVAQFKSFIHPITIMISLPLELIGVVAALLITGTHLSMPAIMGIILLSGIAVNDAIHLMSFFIMEKKNYDNVFDAICEGARLRYRPIMMTTFSTIAGMTPLALELAVGTEQYSPLAIVTIGGLFSSTMLLLIYVPVVYSLFEDLKKVVF</sequence>
<feature type="coiled-coil region" evidence="1">
    <location>
        <begin position="288"/>
        <end position="315"/>
    </location>
</feature>
<feature type="transmembrane region" description="Helical" evidence="2">
    <location>
        <begin position="466"/>
        <end position="490"/>
    </location>
</feature>
<proteinExistence type="predicted"/>
<dbReference type="Gene3D" id="3.30.70.1440">
    <property type="entry name" value="Multidrug efflux transporter AcrB pore domain"/>
    <property type="match status" value="1"/>
</dbReference>
<dbReference type="InterPro" id="IPR001036">
    <property type="entry name" value="Acrflvin-R"/>
</dbReference>
<dbReference type="Proteomes" id="UP000199476">
    <property type="component" value="Unassembled WGS sequence"/>
</dbReference>
<evidence type="ECO:0000313" key="4">
    <source>
        <dbReference type="Proteomes" id="UP000199476"/>
    </source>
</evidence>
<dbReference type="SUPFAM" id="SSF82693">
    <property type="entry name" value="Multidrug efflux transporter AcrB pore domain, PN1, PN2, PC1 and PC2 subdomains"/>
    <property type="match status" value="3"/>
</dbReference>
<dbReference type="EMBL" id="FNGO01000002">
    <property type="protein sequence ID" value="SDL22801.1"/>
    <property type="molecule type" value="Genomic_DNA"/>
</dbReference>
<feature type="transmembrane region" description="Helical" evidence="2">
    <location>
        <begin position="429"/>
        <end position="454"/>
    </location>
</feature>
<evidence type="ECO:0000313" key="3">
    <source>
        <dbReference type="EMBL" id="SDL22801.1"/>
    </source>
</evidence>
<dbReference type="GO" id="GO:0042910">
    <property type="term" value="F:xenobiotic transmembrane transporter activity"/>
    <property type="evidence" value="ECO:0007669"/>
    <property type="project" value="TreeGrafter"/>
</dbReference>
<feature type="transmembrane region" description="Helical" evidence="2">
    <location>
        <begin position="1000"/>
        <end position="1026"/>
    </location>
</feature>
<feature type="transmembrane region" description="Helical" evidence="2">
    <location>
        <begin position="871"/>
        <end position="890"/>
    </location>
</feature>
<dbReference type="OrthoDB" id="9757876at2"/>
<dbReference type="Pfam" id="PF00873">
    <property type="entry name" value="ACR_tran"/>
    <property type="match status" value="1"/>
</dbReference>
<dbReference type="Gene3D" id="1.20.1640.10">
    <property type="entry name" value="Multidrug efflux transporter AcrB transmembrane domain"/>
    <property type="match status" value="2"/>
</dbReference>
<dbReference type="InterPro" id="IPR027463">
    <property type="entry name" value="AcrB_DN_DC_subdom"/>
</dbReference>
<gene>
    <name evidence="3" type="ORF">SAMN04488692_102170</name>
</gene>
<dbReference type="Gene3D" id="3.30.70.1320">
    <property type="entry name" value="Multidrug efflux transporter AcrB pore domain like"/>
    <property type="match status" value="1"/>
</dbReference>
<keyword evidence="4" id="KW-1185">Reference proteome</keyword>
<feature type="transmembrane region" description="Helical" evidence="2">
    <location>
        <begin position="897"/>
        <end position="919"/>
    </location>
</feature>
<dbReference type="SUPFAM" id="SSF82714">
    <property type="entry name" value="Multidrug efflux transporter AcrB TolC docking domain, DN and DC subdomains"/>
    <property type="match status" value="2"/>
</dbReference>